<evidence type="ECO:0000313" key="2">
    <source>
        <dbReference type="EMBL" id="KGQ06606.1"/>
    </source>
</evidence>
<dbReference type="HOGENOM" id="CLU_158092_2_1_1"/>
<dbReference type="EMBL" id="ANFO01000793">
    <property type="protein sequence ID" value="KGQ06606.1"/>
    <property type="molecule type" value="Genomic_DNA"/>
</dbReference>
<comment type="caution">
    <text evidence="2">The sequence shown here is derived from an EMBL/GenBank/DDBJ whole genome shotgun (WGS) entry which is preliminary data.</text>
</comment>
<dbReference type="eggNOG" id="ENOG502SWZV">
    <property type="taxonomic scope" value="Eukaryota"/>
</dbReference>
<gene>
    <name evidence="2" type="ORF">BBAD15_g8074</name>
</gene>
<organism evidence="2 3">
    <name type="scientific">Beauveria bassiana D1-5</name>
    <dbReference type="NCBI Taxonomy" id="1245745"/>
    <lineage>
        <taxon>Eukaryota</taxon>
        <taxon>Fungi</taxon>
        <taxon>Dikarya</taxon>
        <taxon>Ascomycota</taxon>
        <taxon>Pezizomycotina</taxon>
        <taxon>Sordariomycetes</taxon>
        <taxon>Hypocreomycetidae</taxon>
        <taxon>Hypocreales</taxon>
        <taxon>Cordycipitaceae</taxon>
        <taxon>Beauveria</taxon>
    </lineage>
</organism>
<feature type="coiled-coil region" evidence="1">
    <location>
        <begin position="55"/>
        <end position="89"/>
    </location>
</feature>
<dbReference type="AlphaFoldDB" id="A0A0A2VFG8"/>
<dbReference type="Proteomes" id="UP000030106">
    <property type="component" value="Unassembled WGS sequence"/>
</dbReference>
<name>A0A0A2VFG8_BEABA</name>
<keyword evidence="1" id="KW-0175">Coiled coil</keyword>
<evidence type="ECO:0000313" key="3">
    <source>
        <dbReference type="Proteomes" id="UP000030106"/>
    </source>
</evidence>
<accession>A0A0A2VFG8</accession>
<dbReference type="OrthoDB" id="5428081at2759"/>
<sequence length="95" mass="10871">MANPLPKPKLRGGLMATAFCAVIIVGSLTGAQLKSDHQKTETIKQFRADSPAQQIAILEEQRKHLVQQRAQFDRKMQVFQERLAEREQEKAKREK</sequence>
<protein>
    <submittedName>
        <fullName evidence="2">Uncharacterized protein</fullName>
    </submittedName>
</protein>
<proteinExistence type="predicted"/>
<reference evidence="2 3" key="1">
    <citation type="submission" date="2012-10" db="EMBL/GenBank/DDBJ databases">
        <title>Genome sequencing and analysis of entomopathogenic fungi Beauveria bassiana D1-5.</title>
        <authorList>
            <person name="Li Q."/>
            <person name="Wang L."/>
            <person name="Zhang Z."/>
            <person name="Wang Q."/>
            <person name="Ren J."/>
            <person name="Wang M."/>
            <person name="Xu W."/>
            <person name="Wang J."/>
            <person name="Lu Y."/>
            <person name="Du Q."/>
            <person name="Sun Z."/>
        </authorList>
    </citation>
    <scope>NUCLEOTIDE SEQUENCE [LARGE SCALE GENOMIC DNA]</scope>
    <source>
        <strain evidence="2 3">D1-5</strain>
    </source>
</reference>
<evidence type="ECO:0000256" key="1">
    <source>
        <dbReference type="SAM" id="Coils"/>
    </source>
</evidence>